<dbReference type="AlphaFoldDB" id="A0A3E3E8Y3"/>
<dbReference type="GO" id="GO:0015297">
    <property type="term" value="F:antiporter activity"/>
    <property type="evidence" value="ECO:0007669"/>
    <property type="project" value="UniProtKB-KW"/>
</dbReference>
<gene>
    <name evidence="11" type="primary">nhaC</name>
    <name evidence="11" type="ORF">DXC78_02655</name>
</gene>
<comment type="similarity">
    <text evidence="8">Belongs to the NhaC Na(+)/H(+) (TC 2.A.35) antiporter family.</text>
</comment>
<evidence type="ECO:0000256" key="1">
    <source>
        <dbReference type="ARBA" id="ARBA00004651"/>
    </source>
</evidence>
<dbReference type="InterPro" id="IPR004770">
    <property type="entry name" value="Na/H_antiport_NhaC"/>
</dbReference>
<evidence type="ECO:0000259" key="10">
    <source>
        <dbReference type="Pfam" id="PF03553"/>
    </source>
</evidence>
<comment type="caution">
    <text evidence="11">The sequence shown here is derived from an EMBL/GenBank/DDBJ whole genome shotgun (WGS) entry which is preliminary data.</text>
</comment>
<keyword evidence="5 9" id="KW-0812">Transmembrane</keyword>
<evidence type="ECO:0000313" key="11">
    <source>
        <dbReference type="EMBL" id="RGD77690.1"/>
    </source>
</evidence>
<evidence type="ECO:0000256" key="5">
    <source>
        <dbReference type="ARBA" id="ARBA00022692"/>
    </source>
</evidence>
<feature type="transmembrane region" description="Helical" evidence="9">
    <location>
        <begin position="16"/>
        <end position="37"/>
    </location>
</feature>
<keyword evidence="4" id="KW-1003">Cell membrane</keyword>
<feature type="transmembrane region" description="Helical" evidence="9">
    <location>
        <begin position="81"/>
        <end position="104"/>
    </location>
</feature>
<dbReference type="STRING" id="1123313.GCA_000420345_00695"/>
<feature type="transmembrane region" description="Helical" evidence="9">
    <location>
        <begin position="358"/>
        <end position="385"/>
    </location>
</feature>
<dbReference type="PANTHER" id="PTHR33451:SF3">
    <property type="entry name" value="MALATE-2H(+)_NA(+)-LACTATE ANTIPORTER"/>
    <property type="match status" value="1"/>
</dbReference>
<feature type="transmembrane region" description="Helical" evidence="9">
    <location>
        <begin position="241"/>
        <end position="260"/>
    </location>
</feature>
<proteinExistence type="inferred from homology"/>
<dbReference type="GO" id="GO:0005886">
    <property type="term" value="C:plasma membrane"/>
    <property type="evidence" value="ECO:0007669"/>
    <property type="project" value="UniProtKB-SubCell"/>
</dbReference>
<protein>
    <submittedName>
        <fullName evidence="11">Na+/H+ antiporter NhaC</fullName>
    </submittedName>
</protein>
<sequence>MKERMRDMKRARKEPTTLFALTSFLLIIAVLVVLINLGVNTTISIFLGAVVAVGIALALGISWDEIEKTIKNVIADSTPTFLIVLMVGMLVGIWMASGTVPALMYYGMELISPTILVPLAFILSGVTSIFTGTSFGSVATMGLAMVGIAMTTDISIPLVVGAIVSGAWLGDKMSPLSDTTNMASGVSKVPLYDHIGSMMYTTLPAALIAIVLFAIAGFTFGAGSMDASQSQLIMSTLQEHFNMSLILILPAILVLLVSVFKMPAILGMGLTVIISAIFAMVFQGVGFVDLMNYAFNGFSIETGVAIVDPMLNRGGVTSMMELLGIFMMASVMGAVITSTGILDVIARNVLLKFIKNRVVLVFTTLIYCYVVNFLAAGGQIVSIIVTEQTFEEAFDRMGIHRKVLSRTLEDAGTLSAPIVPWGVATIYVMSVLNVDASYIPYCWFIFLVPVFSILCSVTGIGIWNTKGEKMWGRQKASATPLVK</sequence>
<comment type="subcellular location">
    <subcellularLocation>
        <location evidence="1">Cell membrane</location>
        <topology evidence="1">Multi-pass membrane protein</topology>
    </subcellularLocation>
</comment>
<reference evidence="11 12" key="1">
    <citation type="submission" date="2018-08" db="EMBL/GenBank/DDBJ databases">
        <title>A genome reference for cultivated species of the human gut microbiota.</title>
        <authorList>
            <person name="Zou Y."/>
            <person name="Xue W."/>
            <person name="Luo G."/>
        </authorList>
    </citation>
    <scope>NUCLEOTIDE SEQUENCE [LARGE SCALE GENOMIC DNA]</scope>
    <source>
        <strain evidence="11 12">TF08-11</strain>
    </source>
</reference>
<evidence type="ECO:0000256" key="7">
    <source>
        <dbReference type="ARBA" id="ARBA00023136"/>
    </source>
</evidence>
<keyword evidence="3" id="KW-0050">Antiport</keyword>
<evidence type="ECO:0000256" key="2">
    <source>
        <dbReference type="ARBA" id="ARBA00022448"/>
    </source>
</evidence>
<dbReference type="NCBIfam" id="TIGR00931">
    <property type="entry name" value="antiport_nhaC"/>
    <property type="match status" value="1"/>
</dbReference>
<dbReference type="Pfam" id="PF03553">
    <property type="entry name" value="Na_H_antiporter"/>
    <property type="match status" value="1"/>
</dbReference>
<evidence type="ECO:0000313" key="12">
    <source>
        <dbReference type="Proteomes" id="UP000260721"/>
    </source>
</evidence>
<feature type="transmembrane region" description="Helical" evidence="9">
    <location>
        <begin position="110"/>
        <end position="131"/>
    </location>
</feature>
<organism evidence="11 12">
    <name type="scientific">Faecalicoccus pleomorphus</name>
    <dbReference type="NCBI Taxonomy" id="1323"/>
    <lineage>
        <taxon>Bacteria</taxon>
        <taxon>Bacillati</taxon>
        <taxon>Bacillota</taxon>
        <taxon>Erysipelotrichia</taxon>
        <taxon>Erysipelotrichales</taxon>
        <taxon>Erysipelotrichaceae</taxon>
        <taxon>Faecalicoccus</taxon>
    </lineage>
</organism>
<dbReference type="EMBL" id="QUSK01000004">
    <property type="protein sequence ID" value="RGD77690.1"/>
    <property type="molecule type" value="Genomic_DNA"/>
</dbReference>
<feature type="transmembrane region" description="Helical" evidence="9">
    <location>
        <begin position="43"/>
        <end position="61"/>
    </location>
</feature>
<accession>A0A3E3E8Y3</accession>
<keyword evidence="6 9" id="KW-1133">Transmembrane helix</keyword>
<evidence type="ECO:0000256" key="9">
    <source>
        <dbReference type="SAM" id="Phobius"/>
    </source>
</evidence>
<dbReference type="InterPro" id="IPR018461">
    <property type="entry name" value="Na/H_Antiport_NhaC-like_C"/>
</dbReference>
<dbReference type="Proteomes" id="UP000260721">
    <property type="component" value="Unassembled WGS sequence"/>
</dbReference>
<keyword evidence="2" id="KW-0813">Transport</keyword>
<evidence type="ECO:0000256" key="3">
    <source>
        <dbReference type="ARBA" id="ARBA00022449"/>
    </source>
</evidence>
<feature type="transmembrane region" description="Helical" evidence="9">
    <location>
        <begin position="438"/>
        <end position="463"/>
    </location>
</feature>
<dbReference type="PANTHER" id="PTHR33451">
    <property type="entry name" value="MALATE-2H(+)/NA(+)-LACTATE ANTIPORTER"/>
    <property type="match status" value="1"/>
</dbReference>
<dbReference type="InterPro" id="IPR052180">
    <property type="entry name" value="NhaC_Na-H+_Antiporter"/>
</dbReference>
<evidence type="ECO:0000256" key="4">
    <source>
        <dbReference type="ARBA" id="ARBA00022475"/>
    </source>
</evidence>
<name>A0A3E3E8Y3_9FIRM</name>
<feature type="transmembrane region" description="Helical" evidence="9">
    <location>
        <begin position="266"/>
        <end position="286"/>
    </location>
</feature>
<feature type="domain" description="Na+/H+ antiporter NhaC-like C-terminal" evidence="10">
    <location>
        <begin position="166"/>
        <end position="460"/>
    </location>
</feature>
<evidence type="ECO:0000256" key="8">
    <source>
        <dbReference type="ARBA" id="ARBA00038435"/>
    </source>
</evidence>
<evidence type="ECO:0000256" key="6">
    <source>
        <dbReference type="ARBA" id="ARBA00022989"/>
    </source>
</evidence>
<feature type="transmembrane region" description="Helical" evidence="9">
    <location>
        <begin position="323"/>
        <end position="346"/>
    </location>
</feature>
<feature type="transmembrane region" description="Helical" evidence="9">
    <location>
        <begin position="143"/>
        <end position="169"/>
    </location>
</feature>
<keyword evidence="7 9" id="KW-0472">Membrane</keyword>
<feature type="transmembrane region" description="Helical" evidence="9">
    <location>
        <begin position="198"/>
        <end position="220"/>
    </location>
</feature>